<dbReference type="Gene3D" id="1.10.150.80">
    <property type="entry name" value="HRDC domain"/>
    <property type="match status" value="2"/>
</dbReference>
<dbReference type="InterPro" id="IPR002562">
    <property type="entry name" value="3'-5'_exonuclease_dom"/>
</dbReference>
<dbReference type="GO" id="GO:0000166">
    <property type="term" value="F:nucleotide binding"/>
    <property type="evidence" value="ECO:0007669"/>
    <property type="project" value="InterPro"/>
</dbReference>
<dbReference type="InterPro" id="IPR010997">
    <property type="entry name" value="HRDC-like_sf"/>
</dbReference>
<keyword evidence="3" id="KW-1185">Reference proteome</keyword>
<dbReference type="Proteomes" id="UP000245753">
    <property type="component" value="Unassembled WGS sequence"/>
</dbReference>
<gene>
    <name evidence="2" type="ORF">DF200_09720</name>
</gene>
<dbReference type="SUPFAM" id="SSF53098">
    <property type="entry name" value="Ribonuclease H-like"/>
    <property type="match status" value="1"/>
</dbReference>
<dbReference type="InterPro" id="IPR036397">
    <property type="entry name" value="RNaseH_sf"/>
</dbReference>
<dbReference type="PANTHER" id="PTHR47649">
    <property type="entry name" value="RIBONUCLEASE D"/>
    <property type="match status" value="1"/>
</dbReference>
<evidence type="ECO:0000313" key="2">
    <source>
        <dbReference type="EMBL" id="PWG59038.1"/>
    </source>
</evidence>
<dbReference type="OrthoDB" id="144122at2"/>
<dbReference type="Pfam" id="PF18305">
    <property type="entry name" value="DNA_pol_A_exoN"/>
    <property type="match status" value="1"/>
</dbReference>
<feature type="domain" description="HRDC" evidence="1">
    <location>
        <begin position="230"/>
        <end position="310"/>
    </location>
</feature>
<dbReference type="PANTHER" id="PTHR47649:SF1">
    <property type="entry name" value="RIBONUCLEASE D"/>
    <property type="match status" value="1"/>
</dbReference>
<dbReference type="Gene3D" id="3.30.420.10">
    <property type="entry name" value="Ribonuclease H-like superfamily/Ribonuclease H"/>
    <property type="match status" value="1"/>
</dbReference>
<name>A0A2U2MQA9_9BIFI</name>
<comment type="caution">
    <text evidence="2">The sequence shown here is derived from an EMBL/GenBank/DDBJ whole genome shotgun (WGS) entry which is preliminary data.</text>
</comment>
<dbReference type="SMART" id="SM00474">
    <property type="entry name" value="35EXOc"/>
    <property type="match status" value="1"/>
</dbReference>
<dbReference type="RefSeq" id="WP_109138075.1">
    <property type="nucleotide sequence ID" value="NZ_QFFN01000044.1"/>
</dbReference>
<dbReference type="InterPro" id="IPR002121">
    <property type="entry name" value="HRDC_dom"/>
</dbReference>
<evidence type="ECO:0000259" key="1">
    <source>
        <dbReference type="PROSITE" id="PS50967"/>
    </source>
</evidence>
<dbReference type="InterPro" id="IPR012337">
    <property type="entry name" value="RNaseH-like_sf"/>
</dbReference>
<accession>A0A2U2MQA9</accession>
<dbReference type="GO" id="GO:0006139">
    <property type="term" value="P:nucleobase-containing compound metabolic process"/>
    <property type="evidence" value="ECO:0007669"/>
    <property type="project" value="InterPro"/>
</dbReference>
<dbReference type="GO" id="GO:0008408">
    <property type="term" value="F:3'-5' exonuclease activity"/>
    <property type="evidence" value="ECO:0007669"/>
    <property type="project" value="InterPro"/>
</dbReference>
<dbReference type="GO" id="GO:0003676">
    <property type="term" value="F:nucleic acid binding"/>
    <property type="evidence" value="ECO:0007669"/>
    <property type="project" value="InterPro"/>
</dbReference>
<evidence type="ECO:0000313" key="3">
    <source>
        <dbReference type="Proteomes" id="UP000245753"/>
    </source>
</evidence>
<sequence>MTDVKEPHLLKEPRGGVPDVIDTRGAYERMVERYARAEGPLAADAERASGFRYGQDDWLVQFKRGDAGIALVDPMALREQGVDWNDFNEAVGGADWIIHDSLQDLPGFADLGMRPDAVFDTEVAARLVGDTRFGLAAVTAKYLGVVLAKEHSAADWSYRPLPRDWRNYAALDVEVLIELRERLLGELRRQGKERWAREEFEYLLGRGLRPKPEHAEPWRHVSHISALHNDPRALAVVRSLWYVRERHARELDISPALLLSDAAIIEAAQRKPRNNRSFKAIRSLNERVRMHTNSEQDKMFERYAPLQRKIRPAVWKQAIAEALALPREELPELAPRPASGEKSNAPRSMKYWKVHHPARFSRLQAVRRVVAQIGEDTRTPADVLIKPQIIRNLCWCDPLPDDIAGFLAEQGARNWQVSLIAESVSRVTI</sequence>
<dbReference type="Pfam" id="PF00570">
    <property type="entry name" value="HRDC"/>
    <property type="match status" value="1"/>
</dbReference>
<dbReference type="PROSITE" id="PS50967">
    <property type="entry name" value="HRDC"/>
    <property type="match status" value="1"/>
</dbReference>
<dbReference type="AlphaFoldDB" id="A0A2U2MQA9"/>
<reference evidence="2 3" key="1">
    <citation type="journal article" date="2018" name="Int. J. Syst. Evol. Microbiol.">
        <title>Bifidobacterium catulorum sp. nov., a novel taxon from the faeces of the baby common marmoset (Callithrix jacchus).</title>
        <authorList>
            <person name="Modesto M."/>
            <person name="Michelini S."/>
            <person name="Oki K."/>
            <person name="Biavati B."/>
            <person name="Watanabe K."/>
            <person name="Mattarelli P."/>
        </authorList>
    </citation>
    <scope>NUCLEOTIDE SEQUENCE [LARGE SCALE GENOMIC DNA]</scope>
    <source>
        <strain evidence="2 3">MRM 8.19</strain>
    </source>
</reference>
<protein>
    <submittedName>
        <fullName evidence="2">Ribonuclease D</fullName>
    </submittedName>
</protein>
<dbReference type="InterPro" id="IPR044876">
    <property type="entry name" value="HRDC_dom_sf"/>
</dbReference>
<proteinExistence type="predicted"/>
<dbReference type="SUPFAM" id="SSF47819">
    <property type="entry name" value="HRDC-like"/>
    <property type="match status" value="1"/>
</dbReference>
<dbReference type="SMART" id="SM00341">
    <property type="entry name" value="HRDC"/>
    <property type="match status" value="1"/>
</dbReference>
<dbReference type="Pfam" id="PF01612">
    <property type="entry name" value="DNA_pol_A_exo1"/>
    <property type="match status" value="1"/>
</dbReference>
<organism evidence="2 3">
    <name type="scientific">Bifidobacterium catulorum</name>
    <dbReference type="NCBI Taxonomy" id="1630173"/>
    <lineage>
        <taxon>Bacteria</taxon>
        <taxon>Bacillati</taxon>
        <taxon>Actinomycetota</taxon>
        <taxon>Actinomycetes</taxon>
        <taxon>Bifidobacteriales</taxon>
        <taxon>Bifidobacteriaceae</taxon>
        <taxon>Bifidobacterium</taxon>
    </lineage>
</organism>
<dbReference type="InterPro" id="IPR051086">
    <property type="entry name" value="RNase_D-like"/>
</dbReference>
<dbReference type="EMBL" id="QFFN01000044">
    <property type="protein sequence ID" value="PWG59038.1"/>
    <property type="molecule type" value="Genomic_DNA"/>
</dbReference>
<dbReference type="InterPro" id="IPR041605">
    <property type="entry name" value="Exo_C"/>
</dbReference>